<comment type="caution">
    <text evidence="1">The sequence shown here is derived from an EMBL/GenBank/DDBJ whole genome shotgun (WGS) entry which is preliminary data.</text>
</comment>
<accession>A0A0F3IR26</accession>
<dbReference type="AlphaFoldDB" id="A0A0F3IR26"/>
<dbReference type="EMBL" id="LAJY01000368">
    <property type="protein sequence ID" value="KJV09062.1"/>
    <property type="molecule type" value="Genomic_DNA"/>
</dbReference>
<reference evidence="1 2" key="1">
    <citation type="submission" date="2015-03" db="EMBL/GenBank/DDBJ databases">
        <title>Draft genome sequence of Elstera litoralis.</title>
        <authorList>
            <person name="Rahalkar M.C."/>
            <person name="Dhakephalkar P.K."/>
            <person name="Pore S.D."/>
            <person name="Arora P."/>
            <person name="Kapse N.G."/>
            <person name="Pandit P.S."/>
        </authorList>
    </citation>
    <scope>NUCLEOTIDE SEQUENCE [LARGE SCALE GENOMIC DNA]</scope>
    <source>
        <strain evidence="1 2">Dia-1</strain>
    </source>
</reference>
<dbReference type="RefSeq" id="WP_045776371.1">
    <property type="nucleotide sequence ID" value="NZ_LAJY01000368.1"/>
</dbReference>
<proteinExistence type="predicted"/>
<protein>
    <submittedName>
        <fullName evidence="1">Uncharacterized protein</fullName>
    </submittedName>
</protein>
<dbReference type="Proteomes" id="UP000033774">
    <property type="component" value="Unassembled WGS sequence"/>
</dbReference>
<gene>
    <name evidence="1" type="ORF">VZ95_13815</name>
</gene>
<dbReference type="OrthoDB" id="9778545at2"/>
<evidence type="ECO:0000313" key="1">
    <source>
        <dbReference type="EMBL" id="KJV09062.1"/>
    </source>
</evidence>
<sequence length="118" mass="12778">MTGIIALSVADRATGIFHLCLEMAFDPHGFARTLLAAQGPGRFDAGRYAAKLVVGFSLDRVPVRLLRDWRELPDFDLRALVTRPQGTLSIVLVEGRDADALCLYQGPVAALLTAEAVQ</sequence>
<evidence type="ECO:0000313" key="2">
    <source>
        <dbReference type="Proteomes" id="UP000033774"/>
    </source>
</evidence>
<organism evidence="1 2">
    <name type="scientific">Elstera litoralis</name>
    <dbReference type="NCBI Taxonomy" id="552518"/>
    <lineage>
        <taxon>Bacteria</taxon>
        <taxon>Pseudomonadati</taxon>
        <taxon>Pseudomonadota</taxon>
        <taxon>Alphaproteobacteria</taxon>
        <taxon>Rhodospirillales</taxon>
        <taxon>Rhodospirillaceae</taxon>
        <taxon>Elstera</taxon>
    </lineage>
</organism>
<name>A0A0F3IR26_9PROT</name>
<keyword evidence="2" id="KW-1185">Reference proteome</keyword>